<evidence type="ECO:0000313" key="1">
    <source>
        <dbReference type="EMBL" id="PAV04387.1"/>
    </source>
</evidence>
<keyword evidence="2" id="KW-1185">Reference proteome</keyword>
<protein>
    <submittedName>
        <fullName evidence="1">Uncharacterized protein</fullName>
    </submittedName>
</protein>
<gene>
    <name evidence="1" type="ORF">ASJ80_05965</name>
</gene>
<comment type="caution">
    <text evidence="1">The sequence shown here is derived from an EMBL/GenBank/DDBJ whole genome shotgun (WGS) entry which is preliminary data.</text>
</comment>
<dbReference type="EMBL" id="LMVM01000023">
    <property type="protein sequence ID" value="PAV04387.1"/>
    <property type="molecule type" value="Genomic_DNA"/>
</dbReference>
<sequence length="141" mass="15893">MSESLLTLKITSQNGSIKVVSKLDGEVSVKSILLKLILGYCWWANVPVVETVFNLIEDAIKSTIKNVYDYDDLVIDYDYEANDLLEDASTIQLFINSVVVDGVEIEVTGRYISFESEDTRGFWKKLTSSRRKASGSVHKDF</sequence>
<dbReference type="RefSeq" id="WP_069585624.1">
    <property type="nucleotide sequence ID" value="NZ_LMVM01000023.1"/>
</dbReference>
<name>A0A2A2H4U2_METBR</name>
<organism evidence="1 2">
    <name type="scientific">Methanobacterium bryantii</name>
    <dbReference type="NCBI Taxonomy" id="2161"/>
    <lineage>
        <taxon>Archaea</taxon>
        <taxon>Methanobacteriati</taxon>
        <taxon>Methanobacteriota</taxon>
        <taxon>Methanomada group</taxon>
        <taxon>Methanobacteria</taxon>
        <taxon>Methanobacteriales</taxon>
        <taxon>Methanobacteriaceae</taxon>
        <taxon>Methanobacterium</taxon>
    </lineage>
</organism>
<accession>A0A2A2H4U2</accession>
<reference evidence="1 2" key="1">
    <citation type="journal article" date="2017" name="BMC Genomics">
        <title>Genomic analysis of methanogenic archaea reveals a shift towards energy conservation.</title>
        <authorList>
            <person name="Gilmore S.P."/>
            <person name="Henske J.K."/>
            <person name="Sexton J.A."/>
            <person name="Solomon K.V."/>
            <person name="Seppala S."/>
            <person name="Yoo J.I."/>
            <person name="Huyett L.M."/>
            <person name="Pressman A."/>
            <person name="Cogan J.Z."/>
            <person name="Kivenson V."/>
            <person name="Peng X."/>
            <person name="Tan Y."/>
            <person name="Valentine D.L."/>
            <person name="O'Malley M.A."/>
        </authorList>
    </citation>
    <scope>NUCLEOTIDE SEQUENCE [LARGE SCALE GENOMIC DNA]</scope>
    <source>
        <strain evidence="1 2">M.o.H.</strain>
    </source>
</reference>
<dbReference type="Proteomes" id="UP000217784">
    <property type="component" value="Unassembled WGS sequence"/>
</dbReference>
<dbReference type="OrthoDB" id="76868at2157"/>
<evidence type="ECO:0000313" key="2">
    <source>
        <dbReference type="Proteomes" id="UP000217784"/>
    </source>
</evidence>
<dbReference type="AlphaFoldDB" id="A0A2A2H4U2"/>
<proteinExistence type="predicted"/>